<proteinExistence type="predicted"/>
<comment type="caution">
    <text evidence="1">The sequence shown here is derived from an EMBL/GenBank/DDBJ whole genome shotgun (WGS) entry which is preliminary data.</text>
</comment>
<sequence length="258" mass="28603">METDGGAGNVVRNKKLMLKDYIKVLVKVLYLSIDPYQYIRSTKIEKPGYFSSYSPGSVMASYGVGRVLESGHSDFQKGDLVWGTTGWEEYSLITEPETLFKIQHSDVPLSYYLGVLGMPGLTAYVGFYEFCAAKKGETVFISSAFGAVGQLVGQLAKLTGCYVVGSAGSQEKYTLDEPEGIKNMMNIIYKRLRLEGFVVTDYFHLFPKFLDFMLPCIREGKIVYMEDISEALESCPAALVGLFNSSNLGKKVVIVARE</sequence>
<evidence type="ECO:0000313" key="1">
    <source>
        <dbReference type="EMBL" id="KAL3567249.1"/>
    </source>
</evidence>
<organism evidence="1 2">
    <name type="scientific">Populus alba</name>
    <name type="common">White poplar</name>
    <dbReference type="NCBI Taxonomy" id="43335"/>
    <lineage>
        <taxon>Eukaryota</taxon>
        <taxon>Viridiplantae</taxon>
        <taxon>Streptophyta</taxon>
        <taxon>Embryophyta</taxon>
        <taxon>Tracheophyta</taxon>
        <taxon>Spermatophyta</taxon>
        <taxon>Magnoliopsida</taxon>
        <taxon>eudicotyledons</taxon>
        <taxon>Gunneridae</taxon>
        <taxon>Pentapetalae</taxon>
        <taxon>rosids</taxon>
        <taxon>fabids</taxon>
        <taxon>Malpighiales</taxon>
        <taxon>Salicaceae</taxon>
        <taxon>Saliceae</taxon>
        <taxon>Populus</taxon>
    </lineage>
</organism>
<gene>
    <name evidence="1" type="ORF">D5086_029900</name>
</gene>
<evidence type="ECO:0000313" key="2">
    <source>
        <dbReference type="Proteomes" id="UP000309997"/>
    </source>
</evidence>
<keyword evidence="2" id="KW-1185">Reference proteome</keyword>
<reference evidence="1 2" key="1">
    <citation type="journal article" date="2024" name="Plant Biotechnol. J.">
        <title>Genome and CRISPR/Cas9 system of a widespread forest tree (Populus alba) in the world.</title>
        <authorList>
            <person name="Liu Y.J."/>
            <person name="Jiang P.F."/>
            <person name="Han X.M."/>
            <person name="Li X.Y."/>
            <person name="Wang H.M."/>
            <person name="Wang Y.J."/>
            <person name="Wang X.X."/>
            <person name="Zeng Q.Y."/>
        </authorList>
    </citation>
    <scope>NUCLEOTIDE SEQUENCE [LARGE SCALE GENOMIC DNA]</scope>
    <source>
        <strain evidence="2">cv. PAL-ZL1</strain>
    </source>
</reference>
<accession>A0ACC4ALZ7</accession>
<name>A0ACC4ALZ7_POPAL</name>
<protein>
    <submittedName>
        <fullName evidence="1">Uncharacterized protein</fullName>
    </submittedName>
</protein>
<dbReference type="EMBL" id="RCHU02000017">
    <property type="protein sequence ID" value="KAL3567249.1"/>
    <property type="molecule type" value="Genomic_DNA"/>
</dbReference>
<dbReference type="Proteomes" id="UP000309997">
    <property type="component" value="Unassembled WGS sequence"/>
</dbReference>